<reference evidence="2" key="1">
    <citation type="submission" date="2016-08" db="EMBL/GenBank/DDBJ databases">
        <title>Species diversity and phylogeny of begomovirus infecting weeds in northeastern Brazil.</title>
        <authorList>
            <person name="Passos L.S."/>
            <person name="Teixeira J.W.M."/>
            <person name="Lima K.J."/>
            <person name="Rodrigues J.S."/>
            <person name="Soares E.C.S."/>
            <person name="Xavier C.A.D."/>
            <person name="Araujo A.S.F."/>
            <person name="Zerbini F.M."/>
            <person name="Beserra J.E.A.Jr."/>
        </authorList>
    </citation>
    <scope>NUCLEOTIDE SEQUENCE</scope>
    <source>
        <strain evidence="2">ALS37_1B</strain>
    </source>
</reference>
<sequence length="130" mass="14810">MKLFRCFMPSNGQSSNQHISESQERNIQTDSHIFTVSSSYPESRISRMLDFSTSLTQEGLPVFTQMYRQPKTPTPSRITSPKKVIIVNPDSTKCLGEQTQPKTTSFATPSMHQVWAKLLKLSKSEIQRRS</sequence>
<gene>
    <name evidence="2" type="primary">AC4</name>
</gene>
<protein>
    <submittedName>
        <fullName evidence="2">AC4</fullName>
    </submittedName>
</protein>
<feature type="region of interest" description="Disordered" evidence="1">
    <location>
        <begin position="9"/>
        <end position="28"/>
    </location>
</feature>
<name>A0A1D8GVB7_9GEMI</name>
<feature type="compositionally biased region" description="Polar residues" evidence="1">
    <location>
        <begin position="10"/>
        <end position="28"/>
    </location>
</feature>
<evidence type="ECO:0000313" key="2">
    <source>
        <dbReference type="EMBL" id="AOT83446.1"/>
    </source>
</evidence>
<dbReference type="EMBL" id="KX691409">
    <property type="protein sequence ID" value="AOT83446.1"/>
    <property type="molecule type" value="Genomic_DNA"/>
</dbReference>
<evidence type="ECO:0000256" key="1">
    <source>
        <dbReference type="SAM" id="MobiDB-lite"/>
    </source>
</evidence>
<organism evidence="2">
    <name type="scientific">Wissadula yellow mosaic virus</name>
    <dbReference type="NCBI Taxonomy" id="1904884"/>
    <lineage>
        <taxon>Viruses</taxon>
        <taxon>Monodnaviria</taxon>
        <taxon>Shotokuvirae</taxon>
        <taxon>Cressdnaviricota</taxon>
        <taxon>Repensiviricetes</taxon>
        <taxon>Geplafuvirales</taxon>
        <taxon>Geminiviridae</taxon>
        <taxon>Begomovirus</taxon>
        <taxon>Begomovirus wissadulaflavi</taxon>
    </lineage>
</organism>
<accession>A0A1D8GVB7</accession>
<proteinExistence type="predicted"/>